<feature type="transmembrane region" description="Helical" evidence="1">
    <location>
        <begin position="359"/>
        <end position="380"/>
    </location>
</feature>
<reference evidence="2 3" key="1">
    <citation type="submission" date="2020-10" db="EMBL/GenBank/DDBJ databases">
        <title>Connecting structure to function with the recovery of over 1000 high-quality activated sludge metagenome-assembled genomes encoding full-length rRNA genes using long-read sequencing.</title>
        <authorList>
            <person name="Singleton C.M."/>
            <person name="Petriglieri F."/>
            <person name="Kristensen J.M."/>
            <person name="Kirkegaard R.H."/>
            <person name="Michaelsen T.Y."/>
            <person name="Andersen M.H."/>
            <person name="Karst S.M."/>
            <person name="Dueholm M.S."/>
            <person name="Nielsen P.H."/>
            <person name="Albertsen M."/>
        </authorList>
    </citation>
    <scope>NUCLEOTIDE SEQUENCE [LARGE SCALE GENOMIC DNA]</scope>
    <source>
        <strain evidence="2">Ribe_18-Q3-R11-54_MAXAC.273</strain>
    </source>
</reference>
<name>A0A9D7XRP9_9BACT</name>
<feature type="transmembrane region" description="Helical" evidence="1">
    <location>
        <begin position="133"/>
        <end position="152"/>
    </location>
</feature>
<keyword evidence="1" id="KW-0472">Membrane</keyword>
<dbReference type="AlphaFoldDB" id="A0A9D7XRP9"/>
<evidence type="ECO:0008006" key="4">
    <source>
        <dbReference type="Google" id="ProtNLM"/>
    </source>
</evidence>
<dbReference type="Proteomes" id="UP000808337">
    <property type="component" value="Unassembled WGS sequence"/>
</dbReference>
<feature type="transmembrane region" description="Helical" evidence="1">
    <location>
        <begin position="12"/>
        <end position="31"/>
    </location>
</feature>
<feature type="transmembrane region" description="Helical" evidence="1">
    <location>
        <begin position="321"/>
        <end position="339"/>
    </location>
</feature>
<accession>A0A9D7XRP9</accession>
<evidence type="ECO:0000313" key="2">
    <source>
        <dbReference type="EMBL" id="MBK9981553.1"/>
    </source>
</evidence>
<feature type="transmembrane region" description="Helical" evidence="1">
    <location>
        <begin position="173"/>
        <end position="196"/>
    </location>
</feature>
<dbReference type="EMBL" id="JADKGY010000001">
    <property type="protein sequence ID" value="MBK9981553.1"/>
    <property type="molecule type" value="Genomic_DNA"/>
</dbReference>
<feature type="transmembrane region" description="Helical" evidence="1">
    <location>
        <begin position="291"/>
        <end position="309"/>
    </location>
</feature>
<keyword evidence="1" id="KW-0812">Transmembrane</keyword>
<protein>
    <recommendedName>
        <fullName evidence="4">Quinol:cytochrome C oxidoreductase</fullName>
    </recommendedName>
</protein>
<dbReference type="PANTHER" id="PTHR43044:SF1">
    <property type="entry name" value="QUINOL:CYTOCHROME C OXIDOREDUCTASE QUINONE-BINDING SUBUNIT 2"/>
    <property type="match status" value="1"/>
</dbReference>
<sequence length="404" mass="47091">MNQFIFETRQKTIFGIMMLIGLISLLITFMGDDQWHTRFWSNVLHNSVFFTGIALMALFMIAAKITAWAGWYTVFKRLWESFSLFLIPGFVLMTIIAIGIWAGWHHLYQWADKAVVASDPVLTGKSSFLNKNWYTFGGMIIMGGWIFFALKLRGLSLDQDTNGDTNFTQAHKMRVWAAPTLPFIGFSSAAMIWLWVMSVDAHWYSTLYAWWTSVSLMVSMIALTIIILITLKIRGYFPLVTIEHLHDLGKYLFAFSIFWTYMWFSQFMLIWYGNIPEETIYFNIRLHHYPVIFYINIVCNFAIPFIVLLRNDTKRKYGTLMFISCLLVFTHWINFFLMLKPGILQTAHPDVYNVPGFNIPGFLEIGTFVGFLGLFFYFVFSRLEKASLVPRRDPYLMESASHHT</sequence>
<comment type="caution">
    <text evidence="2">The sequence shown here is derived from an EMBL/GenBank/DDBJ whole genome shotgun (WGS) entry which is preliminary data.</text>
</comment>
<proteinExistence type="predicted"/>
<keyword evidence="1" id="KW-1133">Transmembrane helix</keyword>
<feature type="transmembrane region" description="Helical" evidence="1">
    <location>
        <begin position="208"/>
        <end position="231"/>
    </location>
</feature>
<feature type="transmembrane region" description="Helical" evidence="1">
    <location>
        <begin position="251"/>
        <end position="271"/>
    </location>
</feature>
<dbReference type="PANTHER" id="PTHR43044">
    <property type="match status" value="1"/>
</dbReference>
<organism evidence="2 3">
    <name type="scientific">Candidatus Opimibacter skivensis</name>
    <dbReference type="NCBI Taxonomy" id="2982028"/>
    <lineage>
        <taxon>Bacteria</taxon>
        <taxon>Pseudomonadati</taxon>
        <taxon>Bacteroidota</taxon>
        <taxon>Saprospiria</taxon>
        <taxon>Saprospirales</taxon>
        <taxon>Saprospiraceae</taxon>
        <taxon>Candidatus Opimibacter</taxon>
    </lineage>
</organism>
<gene>
    <name evidence="2" type="ORF">IPP15_03865</name>
</gene>
<feature type="transmembrane region" description="Helical" evidence="1">
    <location>
        <begin position="84"/>
        <end position="104"/>
    </location>
</feature>
<evidence type="ECO:0000313" key="3">
    <source>
        <dbReference type="Proteomes" id="UP000808337"/>
    </source>
</evidence>
<evidence type="ECO:0000256" key="1">
    <source>
        <dbReference type="SAM" id="Phobius"/>
    </source>
</evidence>